<evidence type="ECO:0000256" key="4">
    <source>
        <dbReference type="ARBA" id="ARBA00023235"/>
    </source>
</evidence>
<evidence type="ECO:0000256" key="3">
    <source>
        <dbReference type="ARBA" id="ARBA00023152"/>
    </source>
</evidence>
<keyword evidence="4 8" id="KW-0413">Isomerase</keyword>
<gene>
    <name evidence="11" type="ORF">Plil01_001240400</name>
</gene>
<dbReference type="Proteomes" id="UP001165083">
    <property type="component" value="Unassembled WGS sequence"/>
</dbReference>
<keyword evidence="3 8" id="KW-0324">Glycolysis</keyword>
<dbReference type="FunFam" id="3.40.50.1240:FF:000003">
    <property type="entry name" value="2,3-bisphosphoglycerate-dependent phosphoglycerate mutase"/>
    <property type="match status" value="1"/>
</dbReference>
<name>A0A9W6UAA4_9STRA</name>
<dbReference type="Gene3D" id="3.40.50.1240">
    <property type="entry name" value="Phosphoglycerate mutase-like"/>
    <property type="match status" value="1"/>
</dbReference>
<dbReference type="NCBIfam" id="TIGR01258">
    <property type="entry name" value="pgm_1"/>
    <property type="match status" value="1"/>
</dbReference>
<evidence type="ECO:0000256" key="6">
    <source>
        <dbReference type="PIRSR" id="PIRSR613078-2"/>
    </source>
</evidence>
<feature type="binding site" evidence="6">
    <location>
        <position position="282"/>
    </location>
    <ligand>
        <name>substrate</name>
    </ligand>
</feature>
<evidence type="ECO:0000313" key="12">
    <source>
        <dbReference type="Proteomes" id="UP001165083"/>
    </source>
</evidence>
<accession>A0A9W6UAA4</accession>
<dbReference type="EC" id="5.4.2.11" evidence="8"/>
<feature type="binding site" evidence="6">
    <location>
        <begin position="309"/>
        <end position="312"/>
    </location>
    <ligand>
        <name>substrate</name>
    </ligand>
</feature>
<dbReference type="SUPFAM" id="SSF53254">
    <property type="entry name" value="Phosphoglycerate mutase-like"/>
    <property type="match status" value="1"/>
</dbReference>
<dbReference type="InterPro" id="IPR000608">
    <property type="entry name" value="UBC"/>
</dbReference>
<dbReference type="OrthoDB" id="354304at2759"/>
<dbReference type="InterPro" id="IPR013078">
    <property type="entry name" value="His_Pase_superF_clade-1"/>
</dbReference>
<dbReference type="GO" id="GO:0004619">
    <property type="term" value="F:phosphoglycerate mutase activity"/>
    <property type="evidence" value="ECO:0007669"/>
    <property type="project" value="UniProtKB-EC"/>
</dbReference>
<dbReference type="InterPro" id="IPR001345">
    <property type="entry name" value="PG/BPGM_mutase_AS"/>
</dbReference>
<feature type="domain" description="UBC core" evidence="10">
    <location>
        <begin position="1"/>
        <end position="151"/>
    </location>
</feature>
<comment type="catalytic activity">
    <reaction evidence="1 8">
        <text>(2R)-2-phosphoglycerate = (2R)-3-phosphoglycerate</text>
        <dbReference type="Rhea" id="RHEA:15901"/>
        <dbReference type="ChEBI" id="CHEBI:58272"/>
        <dbReference type="ChEBI" id="CHEBI:58289"/>
        <dbReference type="EC" id="5.4.2.11"/>
    </reaction>
</comment>
<organism evidence="11 12">
    <name type="scientific">Phytophthora lilii</name>
    <dbReference type="NCBI Taxonomy" id="2077276"/>
    <lineage>
        <taxon>Eukaryota</taxon>
        <taxon>Sar</taxon>
        <taxon>Stramenopiles</taxon>
        <taxon>Oomycota</taxon>
        <taxon>Peronosporomycetes</taxon>
        <taxon>Peronosporales</taxon>
        <taxon>Peronosporaceae</taxon>
        <taxon>Phytophthora</taxon>
    </lineage>
</organism>
<feature type="region of interest" description="Disordered" evidence="9">
    <location>
        <begin position="142"/>
        <end position="183"/>
    </location>
</feature>
<feature type="active site" description="Tele-phosphohistidine intermediate" evidence="5">
    <location>
        <position position="231"/>
    </location>
</feature>
<dbReference type="Pfam" id="PF00300">
    <property type="entry name" value="His_Phos_1"/>
    <property type="match status" value="1"/>
</dbReference>
<feature type="binding site" evidence="6">
    <location>
        <begin position="230"/>
        <end position="237"/>
    </location>
    <ligand>
        <name>substrate</name>
    </ligand>
</feature>
<reference evidence="11" key="1">
    <citation type="submission" date="2023-04" db="EMBL/GenBank/DDBJ databases">
        <title>Phytophthora lilii NBRC 32176.</title>
        <authorList>
            <person name="Ichikawa N."/>
            <person name="Sato H."/>
            <person name="Tonouchi N."/>
        </authorList>
    </citation>
    <scope>NUCLEOTIDE SEQUENCE</scope>
    <source>
        <strain evidence="11">NBRC 32176</strain>
    </source>
</reference>
<dbReference type="PANTHER" id="PTHR11931">
    <property type="entry name" value="PHOSPHOGLYCERATE MUTASE"/>
    <property type="match status" value="1"/>
</dbReference>
<evidence type="ECO:0000256" key="2">
    <source>
        <dbReference type="ARBA" id="ARBA00006717"/>
    </source>
</evidence>
<dbReference type="CDD" id="cd07067">
    <property type="entry name" value="HP_PGM_like"/>
    <property type="match status" value="1"/>
</dbReference>
<dbReference type="SMART" id="SM00855">
    <property type="entry name" value="PGAM"/>
    <property type="match status" value="1"/>
</dbReference>
<sequence>MSRNPPEGVSVGLGDDENIFNWKILLVGPPDTLYEGGFFKAVLEFPADFPNMPPKMTFKSEMWHPNGALSFCLTGDCAVYLDQLNQQETADERWRPILGVESILVSVISMLSDPNDDSPANIDAAVSLRELVAADGSHLTDASFGDPSGGVAERQGGLQEALPSHARAARRRSTQAETNLRRTPQAQVAPMVLALRRSLALSSRVANRSLGMLHQQQKAMKHTHTLVLIRHGESEWNKKNLFTGWYDVQLSDKGNKEAAAAGQLLKKEGYTFDIAYTSYLKRAIRTLWHVLEQTDQMWIPVHKTWRLNERHYGALTGLDKQATVEKHGAEKVLQWRRSYNIPPPDLDTSSEYYPGNDVKYKDVPKEDLPLAESLELTAARVLPEWESTIVPTIKAGKNVVIAAHGNSLRALVKHLDNISEDEITGLNIPTGAPLVYHLDENLKPIPHKDAIAPLNAFYLGDQDEIRARILGVKNQTK</sequence>
<dbReference type="PROSITE" id="PS00175">
    <property type="entry name" value="PG_MUTASE"/>
    <property type="match status" value="1"/>
</dbReference>
<feature type="binding site" evidence="6">
    <location>
        <position position="320"/>
    </location>
    <ligand>
        <name>substrate</name>
    </ligand>
</feature>
<comment type="caution">
    <text evidence="11">The sequence shown here is derived from an EMBL/GenBank/DDBJ whole genome shotgun (WGS) entry which is preliminary data.</text>
</comment>
<keyword evidence="12" id="KW-1185">Reference proteome</keyword>
<dbReference type="InterPro" id="IPR016135">
    <property type="entry name" value="UBQ-conjugating_enzyme/RWD"/>
</dbReference>
<evidence type="ECO:0000313" key="11">
    <source>
        <dbReference type="EMBL" id="GMF29270.1"/>
    </source>
</evidence>
<feature type="binding site" evidence="6">
    <location>
        <begin position="405"/>
        <end position="406"/>
    </location>
    <ligand>
        <name>substrate</name>
    </ligand>
</feature>
<evidence type="ECO:0000256" key="8">
    <source>
        <dbReference type="RuleBase" id="RU004511"/>
    </source>
</evidence>
<dbReference type="EMBL" id="BSXW01000765">
    <property type="protein sequence ID" value="GMF29270.1"/>
    <property type="molecule type" value="Genomic_DNA"/>
</dbReference>
<feature type="binding site" evidence="6">
    <location>
        <begin position="243"/>
        <end position="244"/>
    </location>
    <ligand>
        <name>substrate</name>
    </ligand>
</feature>
<comment type="similarity">
    <text evidence="2 8">Belongs to the phosphoglycerate mutase family. BPG-dependent PGAM subfamily.</text>
</comment>
<dbReference type="SUPFAM" id="SSF54495">
    <property type="entry name" value="UBC-like"/>
    <property type="match status" value="1"/>
</dbReference>
<dbReference type="HAMAP" id="MF_01039">
    <property type="entry name" value="PGAM_GpmA"/>
    <property type="match status" value="1"/>
</dbReference>
<protein>
    <recommendedName>
        <fullName evidence="8">Phosphoglycerate mutase</fullName>
        <ecNumber evidence="8">5.4.2.11</ecNumber>
    </recommendedName>
</protein>
<evidence type="ECO:0000259" key="10">
    <source>
        <dbReference type="PROSITE" id="PS50127"/>
    </source>
</evidence>
<dbReference type="PROSITE" id="PS50127">
    <property type="entry name" value="UBC_2"/>
    <property type="match status" value="1"/>
</dbReference>
<feature type="binding site" evidence="6">
    <location>
        <begin position="336"/>
        <end position="337"/>
    </location>
    <ligand>
        <name>substrate</name>
    </ligand>
</feature>
<dbReference type="InterPro" id="IPR029033">
    <property type="entry name" value="His_PPase_superfam"/>
</dbReference>
<evidence type="ECO:0000256" key="5">
    <source>
        <dbReference type="PIRSR" id="PIRSR613078-1"/>
    </source>
</evidence>
<dbReference type="Gene3D" id="3.10.110.10">
    <property type="entry name" value="Ubiquitin Conjugating Enzyme"/>
    <property type="match status" value="1"/>
</dbReference>
<dbReference type="AlphaFoldDB" id="A0A9W6UAA4"/>
<evidence type="ECO:0000256" key="9">
    <source>
        <dbReference type="SAM" id="MobiDB-lite"/>
    </source>
</evidence>
<dbReference type="Pfam" id="PF00179">
    <property type="entry name" value="UQ_con"/>
    <property type="match status" value="1"/>
</dbReference>
<dbReference type="GO" id="GO:0006096">
    <property type="term" value="P:glycolytic process"/>
    <property type="evidence" value="ECO:0007669"/>
    <property type="project" value="UniProtKB-KW"/>
</dbReference>
<evidence type="ECO:0000256" key="7">
    <source>
        <dbReference type="PIRSR" id="PIRSR613078-3"/>
    </source>
</evidence>
<dbReference type="NCBIfam" id="NF010713">
    <property type="entry name" value="PRK14115.1"/>
    <property type="match status" value="1"/>
</dbReference>
<proteinExistence type="inferred from homology"/>
<dbReference type="InterPro" id="IPR005952">
    <property type="entry name" value="Phosphogly_mut1"/>
</dbReference>
<evidence type="ECO:0000256" key="1">
    <source>
        <dbReference type="ARBA" id="ARBA00000380"/>
    </source>
</evidence>
<feature type="active site" description="Proton donor/acceptor" evidence="5">
    <location>
        <position position="309"/>
    </location>
</feature>
<feature type="site" description="Transition state stabilizer" evidence="7">
    <location>
        <position position="404"/>
    </location>
</feature>
<dbReference type="SMART" id="SM00212">
    <property type="entry name" value="UBCc"/>
    <property type="match status" value="1"/>
</dbReference>